<evidence type="ECO:0000313" key="2">
    <source>
        <dbReference type="EMBL" id="NEZ56426.1"/>
    </source>
</evidence>
<keyword evidence="3" id="KW-1185">Reference proteome</keyword>
<sequence length="292" mass="34275">MMTQKHKHPYTASPIFIVGCARSGTTLLQSLLASHPDIASFPESKFFVDLVWMPEERSRRYALGLVSKEMRNTMESFLHEVGHPELTYKLPRLPLIQAYVRSFKEIMGELTHLQKKSIWLEKTPEHLHRLKYIEHYMPEAKVIHIVRSGMDVIASIYDLAQRHPNHWGRTFKTLDNCIQRWTEDIAITHQYLDKPNHTLIHYEQMVSHPTDEVKRLCNFIGVPFDDHMLENYRNTSSQLIRSRETWKASTQKNIQNTNSQKFLSVFTREQQNYVKNLVQQVNLPVLPTQTLA</sequence>
<proteinExistence type="predicted"/>
<keyword evidence="1 2" id="KW-0808">Transferase</keyword>
<dbReference type="RefSeq" id="WP_163698432.1">
    <property type="nucleotide sequence ID" value="NZ_QXHD01000004.1"/>
</dbReference>
<dbReference type="PANTHER" id="PTHR12788:SF10">
    <property type="entry name" value="PROTEIN-TYROSINE SULFOTRANSFERASE"/>
    <property type="match status" value="1"/>
</dbReference>
<dbReference type="AlphaFoldDB" id="A0A6M0RJP3"/>
<evidence type="ECO:0000256" key="1">
    <source>
        <dbReference type="ARBA" id="ARBA00022679"/>
    </source>
</evidence>
<evidence type="ECO:0000313" key="3">
    <source>
        <dbReference type="Proteomes" id="UP000481033"/>
    </source>
</evidence>
<dbReference type="EMBL" id="QXHD01000004">
    <property type="protein sequence ID" value="NEZ56426.1"/>
    <property type="molecule type" value="Genomic_DNA"/>
</dbReference>
<dbReference type="SUPFAM" id="SSF52540">
    <property type="entry name" value="P-loop containing nucleoside triphosphate hydrolases"/>
    <property type="match status" value="1"/>
</dbReference>
<organism evidence="2 3">
    <name type="scientific">Adonisia turfae CCMR0081</name>
    <dbReference type="NCBI Taxonomy" id="2292702"/>
    <lineage>
        <taxon>Bacteria</taxon>
        <taxon>Bacillati</taxon>
        <taxon>Cyanobacteriota</taxon>
        <taxon>Adonisia</taxon>
        <taxon>Adonisia turfae</taxon>
    </lineage>
</organism>
<reference evidence="2 3" key="1">
    <citation type="journal article" date="2020" name="Microb. Ecol.">
        <title>Ecogenomics of the Marine Benthic Filamentous Cyanobacterium Adonisia.</title>
        <authorList>
            <person name="Walter J.M."/>
            <person name="Coutinho F.H."/>
            <person name="Leomil L."/>
            <person name="Hargreaves P.I."/>
            <person name="Campeao M.E."/>
            <person name="Vieira V.V."/>
            <person name="Silva B.S."/>
            <person name="Fistarol G.O."/>
            <person name="Salomon P.S."/>
            <person name="Sawabe T."/>
            <person name="Mino S."/>
            <person name="Hosokawa M."/>
            <person name="Miyashita H."/>
            <person name="Maruyama F."/>
            <person name="van Verk M.C."/>
            <person name="Dutilh B.E."/>
            <person name="Thompson C.C."/>
            <person name="Thompson F.L."/>
        </authorList>
    </citation>
    <scope>NUCLEOTIDE SEQUENCE [LARGE SCALE GENOMIC DNA]</scope>
    <source>
        <strain evidence="2 3">CCMR0081</strain>
    </source>
</reference>
<dbReference type="Gene3D" id="3.40.50.300">
    <property type="entry name" value="P-loop containing nucleotide triphosphate hydrolases"/>
    <property type="match status" value="1"/>
</dbReference>
<gene>
    <name evidence="2" type="ORF">DXZ20_12225</name>
</gene>
<accession>A0A6M0RJP3</accession>
<name>A0A6M0RJP3_9CYAN</name>
<dbReference type="PROSITE" id="PS51257">
    <property type="entry name" value="PROKAR_LIPOPROTEIN"/>
    <property type="match status" value="1"/>
</dbReference>
<dbReference type="GO" id="GO:0008476">
    <property type="term" value="F:protein-tyrosine sulfotransferase activity"/>
    <property type="evidence" value="ECO:0007669"/>
    <property type="project" value="InterPro"/>
</dbReference>
<dbReference type="Proteomes" id="UP000481033">
    <property type="component" value="Unassembled WGS sequence"/>
</dbReference>
<comment type="caution">
    <text evidence="2">The sequence shown here is derived from an EMBL/GenBank/DDBJ whole genome shotgun (WGS) entry which is preliminary data.</text>
</comment>
<dbReference type="InterPro" id="IPR027417">
    <property type="entry name" value="P-loop_NTPase"/>
</dbReference>
<dbReference type="InterPro" id="IPR026634">
    <property type="entry name" value="TPST-like"/>
</dbReference>
<protein>
    <submittedName>
        <fullName evidence="2">Sulfotransferase</fullName>
    </submittedName>
</protein>
<dbReference type="PANTHER" id="PTHR12788">
    <property type="entry name" value="PROTEIN-TYROSINE SULFOTRANSFERASE 2"/>
    <property type="match status" value="1"/>
</dbReference>
<dbReference type="Pfam" id="PF13469">
    <property type="entry name" value="Sulfotransfer_3"/>
    <property type="match status" value="1"/>
</dbReference>